<dbReference type="eggNOG" id="COG0438">
    <property type="taxonomic scope" value="Bacteria"/>
</dbReference>
<dbReference type="KEGG" id="gvi:gll1786"/>
<dbReference type="Proteomes" id="UP000000557">
    <property type="component" value="Chromosome"/>
</dbReference>
<dbReference type="InterPro" id="IPR015393">
    <property type="entry name" value="DUF1972"/>
</dbReference>
<dbReference type="Gene3D" id="3.40.50.2000">
    <property type="entry name" value="Glycogen Phosphorylase B"/>
    <property type="match status" value="2"/>
</dbReference>
<dbReference type="AlphaFoldDB" id="Q7NJP6"/>
<organism evidence="2 3">
    <name type="scientific">Gloeobacter violaceus (strain ATCC 29082 / PCC 7421)</name>
    <dbReference type="NCBI Taxonomy" id="251221"/>
    <lineage>
        <taxon>Bacteria</taxon>
        <taxon>Bacillati</taxon>
        <taxon>Cyanobacteriota</taxon>
        <taxon>Cyanophyceae</taxon>
        <taxon>Gloeobacterales</taxon>
        <taxon>Gloeobacteraceae</taxon>
        <taxon>Gloeobacter</taxon>
    </lineage>
</organism>
<dbReference type="PhylomeDB" id="Q7NJP6"/>
<dbReference type="RefSeq" id="WP_011141784.1">
    <property type="nucleotide sequence ID" value="NC_005125.1"/>
</dbReference>
<dbReference type="CAZy" id="GT4">
    <property type="family name" value="Glycosyltransferase Family 4"/>
</dbReference>
<dbReference type="OrthoDB" id="9771846at2"/>
<keyword evidence="3" id="KW-1185">Reference proteome</keyword>
<evidence type="ECO:0000259" key="1">
    <source>
        <dbReference type="Pfam" id="PF09314"/>
    </source>
</evidence>
<dbReference type="Pfam" id="PF09314">
    <property type="entry name" value="DUF1972"/>
    <property type="match status" value="1"/>
</dbReference>
<dbReference type="HOGENOM" id="CLU_009583_3_0_3"/>
<dbReference type="PATRIC" id="fig|251221.4.peg.1820"/>
<dbReference type="EnsemblBacteria" id="BAC89727">
    <property type="protein sequence ID" value="BAC89727"/>
    <property type="gene ID" value="BAC89727"/>
</dbReference>
<reference evidence="2 3" key="1">
    <citation type="journal article" date="2003" name="DNA Res.">
        <title>Complete genome structure of Gloeobacter violaceus PCC 7421, a cyanobacterium that lacks thylakoids.</title>
        <authorList>
            <person name="Nakamura Y."/>
            <person name="Kaneko T."/>
            <person name="Sato S."/>
            <person name="Mimuro M."/>
            <person name="Miyashita H."/>
            <person name="Tsuchiya T."/>
            <person name="Sasamoto S."/>
            <person name="Watanabe A."/>
            <person name="Kawashima K."/>
            <person name="Kishida Y."/>
            <person name="Kiyokawa C."/>
            <person name="Kohara M."/>
            <person name="Matsumoto M."/>
            <person name="Matsuno A."/>
            <person name="Nakazaki N."/>
            <person name="Shimpo S."/>
            <person name="Takeuchi C."/>
            <person name="Yamada M."/>
            <person name="Tabata S."/>
        </authorList>
    </citation>
    <scope>NUCLEOTIDE SEQUENCE [LARGE SCALE GENOMIC DNA]</scope>
    <source>
        <strain evidence="3">ATCC 29082 / PCC 7421</strain>
    </source>
</reference>
<evidence type="ECO:0000313" key="2">
    <source>
        <dbReference type="EMBL" id="BAC89727.1"/>
    </source>
</evidence>
<evidence type="ECO:0000313" key="3">
    <source>
        <dbReference type="Proteomes" id="UP000000557"/>
    </source>
</evidence>
<dbReference type="EMBL" id="BA000045">
    <property type="protein sequence ID" value="BAC89727.1"/>
    <property type="molecule type" value="Genomic_DNA"/>
</dbReference>
<dbReference type="STRING" id="251221.gene:10759278"/>
<feature type="domain" description="DUF1972" evidence="1">
    <location>
        <begin position="5"/>
        <end position="172"/>
    </location>
</feature>
<proteinExistence type="predicted"/>
<dbReference type="SUPFAM" id="SSF53756">
    <property type="entry name" value="UDP-Glycosyltransferase/glycogen phosphorylase"/>
    <property type="match status" value="1"/>
</dbReference>
<dbReference type="InParanoid" id="Q7NJP6"/>
<gene>
    <name evidence="2" type="ordered locus">gll1786</name>
</gene>
<name>Q7NJP6_GLOVI</name>
<accession>Q7NJP6</accession>
<protein>
    <submittedName>
        <fullName evidence="2">Gll1786 protein</fullName>
    </submittedName>
</protein>
<sequence>MRIAFCGTRGLPAKYGGFETAVQEITARLTAGGVECEVFCRARMYPQKLEHCEGRRLIYVAGARKKSLDTFISSIQTGLFLLANRGRYDYVFWFNNANLPGILITLLSGIPMSINTDGLEWRRPKWSAPFKLYYFLASAVIARLCDLISDSRELNLYYRRRFGATSVFIPYGVPRLPEVSASRTAEILRQYGVEAGKFSLQITRIEPDNLPAEAAGAFVDSGLAAQGYKHLVVGYAHDTAYGLELKRLASQAGASVQVCSAEYDAQVLTVLRRHCAVYIHGNSVGGTNPALLEAMQSCPRVLAIDTPFSREALGEDGEYFTVTRLAADLRRAVQSPDRTQALRRRIEQFYDWDAVADAYRALAARRVGAVQPVFSAEERAGVKTPS</sequence>
<reference evidence="2 3" key="2">
    <citation type="journal article" date="2003" name="DNA Res.">
        <title>Complete genome structure of Gloeobacter violaceus PCC 7421, a cyanobacterium that lacks thylakoids (supplement).</title>
        <authorList>
            <person name="Nakamura Y."/>
            <person name="Kaneko T."/>
            <person name="Sato S."/>
            <person name="Mimuro M."/>
            <person name="Miyashita H."/>
            <person name="Tsuchiya T."/>
            <person name="Sasamoto S."/>
            <person name="Watanabe A."/>
            <person name="Kawashima K."/>
            <person name="Kishida Y."/>
            <person name="Kiyokawa C."/>
            <person name="Kohara M."/>
            <person name="Matsumoto M."/>
            <person name="Matsuno A."/>
            <person name="Nakazaki N."/>
            <person name="Shimpo S."/>
            <person name="Takeuchi C."/>
            <person name="Yamada M."/>
            <person name="Tabata S."/>
        </authorList>
    </citation>
    <scope>NUCLEOTIDE SEQUENCE [LARGE SCALE GENOMIC DNA]</scope>
    <source>
        <strain evidence="3">ATCC 29082 / PCC 7421</strain>
    </source>
</reference>